<proteinExistence type="inferred from homology"/>
<evidence type="ECO:0000256" key="2">
    <source>
        <dbReference type="SAM" id="MobiDB-lite"/>
    </source>
</evidence>
<keyword evidence="6" id="KW-1185">Reference proteome</keyword>
<keyword evidence="3" id="KW-1133">Transmembrane helix</keyword>
<dbReference type="InterPro" id="IPR051361">
    <property type="entry name" value="ThrE/Ser_Exporter"/>
</dbReference>
<feature type="transmembrane region" description="Helical" evidence="3">
    <location>
        <begin position="304"/>
        <end position="322"/>
    </location>
</feature>
<evidence type="ECO:0000256" key="1">
    <source>
        <dbReference type="ARBA" id="ARBA00034125"/>
    </source>
</evidence>
<feature type="domain" description="Threonine/serine exporter-like N-terminal" evidence="4">
    <location>
        <begin position="172"/>
        <end position="408"/>
    </location>
</feature>
<organism evidence="5 6">
    <name type="scientific">Bifiguratus adelaidae</name>
    <dbReference type="NCBI Taxonomy" id="1938954"/>
    <lineage>
        <taxon>Eukaryota</taxon>
        <taxon>Fungi</taxon>
        <taxon>Fungi incertae sedis</taxon>
        <taxon>Mucoromycota</taxon>
        <taxon>Mucoromycotina</taxon>
        <taxon>Endogonomycetes</taxon>
        <taxon>Endogonales</taxon>
        <taxon>Endogonales incertae sedis</taxon>
        <taxon>Bifiguratus</taxon>
    </lineage>
</organism>
<evidence type="ECO:0000313" key="5">
    <source>
        <dbReference type="EMBL" id="OZJ06207.1"/>
    </source>
</evidence>
<dbReference type="Proteomes" id="UP000242875">
    <property type="component" value="Unassembled WGS sequence"/>
</dbReference>
<comment type="similarity">
    <text evidence="1">Belongs to the ThrE exporter (TC 2.A.79) family.</text>
</comment>
<protein>
    <recommendedName>
        <fullName evidence="4">Threonine/serine exporter-like N-terminal domain-containing protein</fullName>
    </recommendedName>
</protein>
<feature type="transmembrane region" description="Helical" evidence="3">
    <location>
        <begin position="389"/>
        <end position="410"/>
    </location>
</feature>
<dbReference type="EMBL" id="MVBO01000005">
    <property type="protein sequence ID" value="OZJ06207.1"/>
    <property type="molecule type" value="Genomic_DNA"/>
</dbReference>
<dbReference type="InterPro" id="IPR010619">
    <property type="entry name" value="ThrE-like_N"/>
</dbReference>
<feature type="transmembrane region" description="Helical" evidence="3">
    <location>
        <begin position="357"/>
        <end position="377"/>
    </location>
</feature>
<dbReference type="Pfam" id="PF06738">
    <property type="entry name" value="ThrE"/>
    <property type="match status" value="1"/>
</dbReference>
<sequence>MAYQYFVNHTSTESPPLITTSHPLEHHDGLLSQTILRSPPTFNLHHITSHEDGKDGQKEHLTLEIEDQATPLPKLAMSTSSSSSSALRGAGVLSQLLRLKFIETLRKDRQRQRLRAKKRRRERLYGPKLPQSRRPSTESEDDKDSPTSSDAQFSEDAKVIAQALNNMLEKQDFLVKLGKGLVRYGAPAHRIEDALVHSSRTLNVDGSYAYIPGLMLISFGDPETHTSETHLLRLSAGFDMDKLAKVDRVACDVAKMRITVSQGMMQLDKVFMSPPTWGALPILASFGVVSALFCLIFFNGTLIAGVVCGFLGLVVGILSLLAQRNPMFGNVYEIECASIIAIIIRSLHHYVTFSTTALGAIVMLLPGYTLTCAIMELSSHNILSGTIRMAYSLMVSLFLGHGLEIGSQTWEAFHPDTTEQATGMTISPLLYIPLFPWIVISLSVDSLLRLYYPV</sequence>
<dbReference type="PANTHER" id="PTHR31082:SF4">
    <property type="entry name" value="PHEROMONE-REGULATED MEMBRANE PROTEIN 10"/>
    <property type="match status" value="1"/>
</dbReference>
<feature type="transmembrane region" description="Helical" evidence="3">
    <location>
        <begin position="430"/>
        <end position="452"/>
    </location>
</feature>
<dbReference type="PANTHER" id="PTHR31082">
    <property type="entry name" value="PHEROMONE-REGULATED MEMBRANE PROTEIN 10"/>
    <property type="match status" value="1"/>
</dbReference>
<dbReference type="OrthoDB" id="413008at2759"/>
<keyword evidence="3" id="KW-0472">Membrane</keyword>
<dbReference type="AlphaFoldDB" id="A0A261Y6G8"/>
<feature type="transmembrane region" description="Helical" evidence="3">
    <location>
        <begin position="277"/>
        <end position="298"/>
    </location>
</feature>
<accession>A0A261Y6G8</accession>
<comment type="caution">
    <text evidence="5">The sequence shown here is derived from an EMBL/GenBank/DDBJ whole genome shotgun (WGS) entry which is preliminary data.</text>
</comment>
<evidence type="ECO:0000256" key="3">
    <source>
        <dbReference type="SAM" id="Phobius"/>
    </source>
</evidence>
<name>A0A261Y6G8_9FUNG</name>
<evidence type="ECO:0000259" key="4">
    <source>
        <dbReference type="Pfam" id="PF06738"/>
    </source>
</evidence>
<keyword evidence="3" id="KW-0812">Transmembrane</keyword>
<dbReference type="GO" id="GO:0022857">
    <property type="term" value="F:transmembrane transporter activity"/>
    <property type="evidence" value="ECO:0007669"/>
    <property type="project" value="InterPro"/>
</dbReference>
<evidence type="ECO:0000313" key="6">
    <source>
        <dbReference type="Proteomes" id="UP000242875"/>
    </source>
</evidence>
<reference evidence="5 6" key="1">
    <citation type="journal article" date="2017" name="Mycologia">
        <title>Bifiguratus adelaidae, gen. et sp. nov., a new member of Mucoromycotina in endophytic and soil-dwelling habitats.</title>
        <authorList>
            <person name="Torres-Cruz T.J."/>
            <person name="Billingsley Tobias T.L."/>
            <person name="Almatruk M."/>
            <person name="Hesse C."/>
            <person name="Kuske C.R."/>
            <person name="Desiro A."/>
            <person name="Benucci G.M."/>
            <person name="Bonito G."/>
            <person name="Stajich J.E."/>
            <person name="Dunlap C."/>
            <person name="Arnold A.E."/>
            <person name="Porras-Alfaro A."/>
        </authorList>
    </citation>
    <scope>NUCLEOTIDE SEQUENCE [LARGE SCALE GENOMIC DNA]</scope>
    <source>
        <strain evidence="5 6">AZ0501</strain>
    </source>
</reference>
<gene>
    <name evidence="5" type="ORF">BZG36_00788</name>
</gene>
<feature type="region of interest" description="Disordered" evidence="2">
    <location>
        <begin position="110"/>
        <end position="154"/>
    </location>
</feature>
<feature type="compositionally biased region" description="Basic residues" evidence="2">
    <location>
        <begin position="110"/>
        <end position="122"/>
    </location>
</feature>